<evidence type="ECO:0000313" key="2">
    <source>
        <dbReference type="Proteomes" id="UP000237105"/>
    </source>
</evidence>
<reference evidence="2" key="1">
    <citation type="submission" date="2016-06" db="EMBL/GenBank/DDBJ databases">
        <title>Parallel loss of symbiosis genes in relatives of nitrogen-fixing non-legume Parasponia.</title>
        <authorList>
            <person name="Van Velzen R."/>
            <person name="Holmer R."/>
            <person name="Bu F."/>
            <person name="Rutten L."/>
            <person name="Van Zeijl A."/>
            <person name="Liu W."/>
            <person name="Santuari L."/>
            <person name="Cao Q."/>
            <person name="Sharma T."/>
            <person name="Shen D."/>
            <person name="Roswanjaya Y."/>
            <person name="Wardhani T."/>
            <person name="Kalhor M.S."/>
            <person name="Jansen J."/>
            <person name="Van den Hoogen J."/>
            <person name="Gungor B."/>
            <person name="Hartog M."/>
            <person name="Hontelez J."/>
            <person name="Verver J."/>
            <person name="Yang W.-C."/>
            <person name="Schijlen E."/>
            <person name="Repin R."/>
            <person name="Schilthuizen M."/>
            <person name="Schranz E."/>
            <person name="Heidstra R."/>
            <person name="Miyata K."/>
            <person name="Fedorova E."/>
            <person name="Kohlen W."/>
            <person name="Bisseling T."/>
            <person name="Smit S."/>
            <person name="Geurts R."/>
        </authorList>
    </citation>
    <scope>NUCLEOTIDE SEQUENCE [LARGE SCALE GENOMIC DNA]</scope>
    <source>
        <strain evidence="2">cv. WU1-14</strain>
    </source>
</reference>
<dbReference type="Proteomes" id="UP000237105">
    <property type="component" value="Unassembled WGS sequence"/>
</dbReference>
<protein>
    <submittedName>
        <fullName evidence="1">Uncharacterized protein</fullName>
    </submittedName>
</protein>
<organism evidence="1 2">
    <name type="scientific">Parasponia andersonii</name>
    <name type="common">Sponia andersonii</name>
    <dbReference type="NCBI Taxonomy" id="3476"/>
    <lineage>
        <taxon>Eukaryota</taxon>
        <taxon>Viridiplantae</taxon>
        <taxon>Streptophyta</taxon>
        <taxon>Embryophyta</taxon>
        <taxon>Tracheophyta</taxon>
        <taxon>Spermatophyta</taxon>
        <taxon>Magnoliopsida</taxon>
        <taxon>eudicotyledons</taxon>
        <taxon>Gunneridae</taxon>
        <taxon>Pentapetalae</taxon>
        <taxon>rosids</taxon>
        <taxon>fabids</taxon>
        <taxon>Rosales</taxon>
        <taxon>Cannabaceae</taxon>
        <taxon>Parasponia</taxon>
    </lineage>
</organism>
<sequence length="193" mass="21546">MNFNVKPFRVDRGWRDGALLARGIENGGRTALRWLENLAGGGIFVGPLRLRPTSKRGGTGGVGFIFESPSTHVNRPRRAAVTQTAIQEILAVNAFAEAKSDLHTVIDQERLMGKALLAVKVFKDKCQRKVAHNPSCDVRMLQTQVVMPLWSLKRWLVFVDILQYIATTITDDELCLVVHSDVVLSVMRVRNLI</sequence>
<evidence type="ECO:0000313" key="1">
    <source>
        <dbReference type="EMBL" id="PON32756.1"/>
    </source>
</evidence>
<comment type="caution">
    <text evidence="1">The sequence shown here is derived from an EMBL/GenBank/DDBJ whole genome shotgun (WGS) entry which is preliminary data.</text>
</comment>
<name>A0A2P5A893_PARAD</name>
<keyword evidence="2" id="KW-1185">Reference proteome</keyword>
<gene>
    <name evidence="1" type="ORF">PanWU01x14_358520</name>
</gene>
<accession>A0A2P5A893</accession>
<dbReference type="EMBL" id="JXTB01000784">
    <property type="protein sequence ID" value="PON32756.1"/>
    <property type="molecule type" value="Genomic_DNA"/>
</dbReference>
<proteinExistence type="predicted"/>
<dbReference type="AlphaFoldDB" id="A0A2P5A893"/>